<dbReference type="Gene3D" id="3.30.70.20">
    <property type="match status" value="3"/>
</dbReference>
<dbReference type="GO" id="GO:0046872">
    <property type="term" value="F:metal ion binding"/>
    <property type="evidence" value="ECO:0007669"/>
    <property type="project" value="UniProtKB-KW"/>
</dbReference>
<dbReference type="Pfam" id="PF13247">
    <property type="entry name" value="Fer4_11"/>
    <property type="match status" value="1"/>
</dbReference>
<accession>A0A327KHG7</accession>
<evidence type="ECO:0000256" key="6">
    <source>
        <dbReference type="ARBA" id="ARBA00022723"/>
    </source>
</evidence>
<comment type="cofactor">
    <cofactor evidence="2">
        <name>[4Fe-4S] cluster</name>
        <dbReference type="ChEBI" id="CHEBI:49883"/>
    </cofactor>
</comment>
<dbReference type="InterPro" id="IPR017896">
    <property type="entry name" value="4Fe4S_Fe-S-bd"/>
</dbReference>
<organism evidence="12 13">
    <name type="scientific">Rhodoplanes serenus</name>
    <dbReference type="NCBI Taxonomy" id="200615"/>
    <lineage>
        <taxon>Bacteria</taxon>
        <taxon>Pseudomonadati</taxon>
        <taxon>Pseudomonadota</taxon>
        <taxon>Alphaproteobacteria</taxon>
        <taxon>Hyphomicrobiales</taxon>
        <taxon>Nitrobacteraceae</taxon>
        <taxon>Rhodoplanes</taxon>
    </lineage>
</organism>
<dbReference type="RefSeq" id="WP_111383433.1">
    <property type="nucleotide sequence ID" value="NZ_NPEW01000005.1"/>
</dbReference>
<comment type="subcellular location">
    <subcellularLocation>
        <location evidence="3">Cell envelope</location>
    </subcellularLocation>
</comment>
<evidence type="ECO:0000256" key="5">
    <source>
        <dbReference type="ARBA" id="ARBA00022485"/>
    </source>
</evidence>
<dbReference type="NCBIfam" id="TIGR03478">
    <property type="entry name" value="DMSO_red_II_bet"/>
    <property type="match status" value="1"/>
</dbReference>
<dbReference type="EMBL" id="WNKV01000015">
    <property type="protein sequence ID" value="MTW18265.1"/>
    <property type="molecule type" value="Genomic_DNA"/>
</dbReference>
<dbReference type="PANTHER" id="PTHR43518:SF1">
    <property type="entry name" value="RESPIRATORY NITRATE REDUCTASE 1 BETA CHAIN"/>
    <property type="match status" value="1"/>
</dbReference>
<keyword evidence="4" id="KW-0813">Transport</keyword>
<evidence type="ECO:0000256" key="9">
    <source>
        <dbReference type="ARBA" id="ARBA00023004"/>
    </source>
</evidence>
<evidence type="ECO:0000256" key="2">
    <source>
        <dbReference type="ARBA" id="ARBA00001966"/>
    </source>
</evidence>
<comment type="cofactor">
    <cofactor evidence="1">
        <name>[3Fe-4S] cluster</name>
        <dbReference type="ChEBI" id="CHEBI:21137"/>
    </cofactor>
</comment>
<evidence type="ECO:0000256" key="11">
    <source>
        <dbReference type="ARBA" id="ARBA00023291"/>
    </source>
</evidence>
<dbReference type="GO" id="GO:0042597">
    <property type="term" value="C:periplasmic space"/>
    <property type="evidence" value="ECO:0007669"/>
    <property type="project" value="InterPro"/>
</dbReference>
<dbReference type="GO" id="GO:0030313">
    <property type="term" value="C:cell envelope"/>
    <property type="evidence" value="ECO:0007669"/>
    <property type="project" value="UniProtKB-SubCell"/>
</dbReference>
<dbReference type="GO" id="GO:0051538">
    <property type="term" value="F:3 iron, 4 sulfur cluster binding"/>
    <property type="evidence" value="ECO:0007669"/>
    <property type="project" value="UniProtKB-KW"/>
</dbReference>
<gene>
    <name evidence="12" type="ORF">GJ689_18860</name>
</gene>
<evidence type="ECO:0000256" key="8">
    <source>
        <dbReference type="ARBA" id="ARBA00022982"/>
    </source>
</evidence>
<dbReference type="AlphaFoldDB" id="A0A327KHG7"/>
<dbReference type="GO" id="GO:0009061">
    <property type="term" value="P:anaerobic respiration"/>
    <property type="evidence" value="ECO:0007669"/>
    <property type="project" value="InterPro"/>
</dbReference>
<dbReference type="GO" id="GO:0051539">
    <property type="term" value="F:4 iron, 4 sulfur cluster binding"/>
    <property type="evidence" value="ECO:0007669"/>
    <property type="project" value="UniProtKB-KW"/>
</dbReference>
<evidence type="ECO:0000256" key="3">
    <source>
        <dbReference type="ARBA" id="ARBA00004196"/>
    </source>
</evidence>
<dbReference type="SUPFAM" id="SSF54862">
    <property type="entry name" value="4Fe-4S ferredoxins"/>
    <property type="match status" value="1"/>
</dbReference>
<evidence type="ECO:0000313" key="12">
    <source>
        <dbReference type="EMBL" id="MTW18265.1"/>
    </source>
</evidence>
<evidence type="ECO:0000256" key="4">
    <source>
        <dbReference type="ARBA" id="ARBA00022448"/>
    </source>
</evidence>
<dbReference type="GO" id="GO:0016020">
    <property type="term" value="C:membrane"/>
    <property type="evidence" value="ECO:0007669"/>
    <property type="project" value="TreeGrafter"/>
</dbReference>
<dbReference type="PANTHER" id="PTHR43518">
    <property type="entry name" value="NITRATE REDUCTASE BETA SUBUNIT"/>
    <property type="match status" value="1"/>
</dbReference>
<keyword evidence="9" id="KW-0408">Iron</keyword>
<keyword evidence="11" id="KW-0003">3Fe-4S</keyword>
<comment type="caution">
    <text evidence="12">The sequence shown here is derived from an EMBL/GenBank/DDBJ whole genome shotgun (WGS) entry which is preliminary data.</text>
</comment>
<proteinExistence type="predicted"/>
<protein>
    <submittedName>
        <fullName evidence="12">Respiratory nitrate reductase subunit beta</fullName>
    </submittedName>
</protein>
<keyword evidence="10" id="KW-0411">Iron-sulfur</keyword>
<evidence type="ECO:0000313" key="13">
    <source>
        <dbReference type="Proteomes" id="UP000438991"/>
    </source>
</evidence>
<reference evidence="12 13" key="1">
    <citation type="submission" date="2019-11" db="EMBL/GenBank/DDBJ databases">
        <title>Whole-genome sequence of Rhodoplanes serenus DSM 18633, type strain.</title>
        <authorList>
            <person name="Kyndt J.A."/>
            <person name="Meyer T.E."/>
        </authorList>
    </citation>
    <scope>NUCLEOTIDE SEQUENCE [LARGE SCALE GENOMIC DNA]</scope>
    <source>
        <strain evidence="12 13">DSM 18633</strain>
    </source>
</reference>
<dbReference type="InterPro" id="IPR017839">
    <property type="entry name" value="DMSO_Rdtase_II_Fe-S_su"/>
</dbReference>
<keyword evidence="6" id="KW-0479">Metal-binding</keyword>
<keyword evidence="5" id="KW-0004">4Fe-4S</keyword>
<evidence type="ECO:0000256" key="10">
    <source>
        <dbReference type="ARBA" id="ARBA00023014"/>
    </source>
</evidence>
<keyword evidence="7" id="KW-0677">Repeat</keyword>
<dbReference type="GO" id="GO:0009055">
    <property type="term" value="F:electron transfer activity"/>
    <property type="evidence" value="ECO:0007669"/>
    <property type="project" value="TreeGrafter"/>
</dbReference>
<keyword evidence="8" id="KW-0249">Electron transport</keyword>
<dbReference type="Proteomes" id="UP000438991">
    <property type="component" value="Unassembled WGS sequence"/>
</dbReference>
<evidence type="ECO:0000256" key="1">
    <source>
        <dbReference type="ARBA" id="ARBA00001927"/>
    </source>
</evidence>
<evidence type="ECO:0000256" key="7">
    <source>
        <dbReference type="ARBA" id="ARBA00022737"/>
    </source>
</evidence>
<sequence>MAKQITKPQKQLSFVVDLNKCIGCQTCTVACKKLWTNQRGEEPIYWRNVETRPGKGYPRNWENEGGGFNAAGEVQRGRMPTAGDYGVPFEFDYEARLFEGVPGRVRPRPAASGSGFASWAPNFDEDQGEGAYPNNYYFYLPRHCNHCSKPACLEACPNDAIYKRATDGVVLVDQTKCKAARNCVQACPYDKTYFNTATQKASKCIGCYPRIEKGVATACVAQCVGRAMHVGFMEDTASSVHKLVKVWKVGLPLYGERGTEPNMFYIPPVLGPAIEDAQGNLRTDKKIPLEYLVKLFGNDVPRVMKVLNDERGKRLMSQPSELMDIMIGRRSADMMLNPLT</sequence>
<dbReference type="PROSITE" id="PS51379">
    <property type="entry name" value="4FE4S_FER_2"/>
    <property type="match status" value="3"/>
</dbReference>
<name>A0A327KHG7_9BRAD</name>